<dbReference type="VEuPathDB" id="VectorBase:ACHR000456"/>
<dbReference type="SUPFAM" id="SSF100895">
    <property type="entry name" value="Kazal-type serine protease inhibitors"/>
    <property type="match status" value="1"/>
</dbReference>
<dbReference type="PROSITE" id="PS51465">
    <property type="entry name" value="KAZAL_2"/>
    <property type="match status" value="1"/>
</dbReference>
<evidence type="ECO:0000256" key="1">
    <source>
        <dbReference type="SAM" id="SignalP"/>
    </source>
</evidence>
<evidence type="ECO:0000259" key="2">
    <source>
        <dbReference type="PROSITE" id="PS51465"/>
    </source>
</evidence>
<evidence type="ECO:0000313" key="3">
    <source>
        <dbReference type="EnsemblMetazoa" id="ACHR000456-PA"/>
    </source>
</evidence>
<dbReference type="Proteomes" id="UP000075881">
    <property type="component" value="Unassembled WGS sequence"/>
</dbReference>
<keyword evidence="4" id="KW-1185">Reference proteome</keyword>
<dbReference type="PROSITE" id="PS51257">
    <property type="entry name" value="PROKAR_LIPOPROTEIN"/>
    <property type="match status" value="1"/>
</dbReference>
<dbReference type="STRING" id="43041.A0A182JPM2"/>
<dbReference type="AlphaFoldDB" id="A0A182JPM2"/>
<dbReference type="SMART" id="SM00280">
    <property type="entry name" value="KAZAL"/>
    <property type="match status" value="1"/>
</dbReference>
<proteinExistence type="predicted"/>
<dbReference type="InterPro" id="IPR036058">
    <property type="entry name" value="Kazal_dom_sf"/>
</dbReference>
<feature type="chain" id="PRO_5008124579" evidence="1">
    <location>
        <begin position="22"/>
        <end position="115"/>
    </location>
</feature>
<protein>
    <submittedName>
        <fullName evidence="3">Kazal-like domain-containing protein</fullName>
    </submittedName>
</protein>
<feature type="domain" description="Kazal-like" evidence="2">
    <location>
        <begin position="27"/>
        <end position="76"/>
    </location>
</feature>
<evidence type="ECO:0000313" key="4">
    <source>
        <dbReference type="Proteomes" id="UP000075881"/>
    </source>
</evidence>
<accession>A0A182JPM2</accession>
<feature type="signal peptide" evidence="1">
    <location>
        <begin position="1"/>
        <end position="21"/>
    </location>
</feature>
<dbReference type="Pfam" id="PF00050">
    <property type="entry name" value="Kazal_1"/>
    <property type="match status" value="1"/>
</dbReference>
<name>A0A182JPM2_9DIPT</name>
<dbReference type="EnsemblMetazoa" id="ACHR000456-RA">
    <property type="protein sequence ID" value="ACHR000456-PA"/>
    <property type="gene ID" value="ACHR000456"/>
</dbReference>
<dbReference type="InterPro" id="IPR002350">
    <property type="entry name" value="Kazal_dom"/>
</dbReference>
<organism evidence="3 4">
    <name type="scientific">Anopheles christyi</name>
    <dbReference type="NCBI Taxonomy" id="43041"/>
    <lineage>
        <taxon>Eukaryota</taxon>
        <taxon>Metazoa</taxon>
        <taxon>Ecdysozoa</taxon>
        <taxon>Arthropoda</taxon>
        <taxon>Hexapoda</taxon>
        <taxon>Insecta</taxon>
        <taxon>Pterygota</taxon>
        <taxon>Neoptera</taxon>
        <taxon>Endopterygota</taxon>
        <taxon>Diptera</taxon>
        <taxon>Nematocera</taxon>
        <taxon>Culicoidea</taxon>
        <taxon>Culicidae</taxon>
        <taxon>Anophelinae</taxon>
        <taxon>Anopheles</taxon>
    </lineage>
</organism>
<reference evidence="3" key="2">
    <citation type="submission" date="2020-05" db="UniProtKB">
        <authorList>
            <consortium name="EnsemblMetazoa"/>
        </authorList>
    </citation>
    <scope>IDENTIFICATION</scope>
    <source>
        <strain evidence="3">ACHKN1017</strain>
    </source>
</reference>
<keyword evidence="1" id="KW-0732">Signal</keyword>
<dbReference type="Gene3D" id="3.30.60.30">
    <property type="match status" value="1"/>
</dbReference>
<reference evidence="4" key="1">
    <citation type="submission" date="2013-03" db="EMBL/GenBank/DDBJ databases">
        <title>The Genome Sequence of Anopheles christyi ACHKN1017.</title>
        <authorList>
            <consortium name="The Broad Institute Genomics Platform"/>
            <person name="Neafsey D.E."/>
            <person name="Besansky N."/>
            <person name="Walker B."/>
            <person name="Young S.K."/>
            <person name="Zeng Q."/>
            <person name="Gargeya S."/>
            <person name="Fitzgerald M."/>
            <person name="Haas B."/>
            <person name="Abouelleil A."/>
            <person name="Allen A.W."/>
            <person name="Alvarado L."/>
            <person name="Arachchi H.M."/>
            <person name="Berlin A.M."/>
            <person name="Chapman S.B."/>
            <person name="Gainer-Dewar J."/>
            <person name="Goldberg J."/>
            <person name="Griggs A."/>
            <person name="Gujja S."/>
            <person name="Hansen M."/>
            <person name="Howarth C."/>
            <person name="Imamovic A."/>
            <person name="Ireland A."/>
            <person name="Larimer J."/>
            <person name="McCowan C."/>
            <person name="Murphy C."/>
            <person name="Pearson M."/>
            <person name="Poon T.W."/>
            <person name="Priest M."/>
            <person name="Roberts A."/>
            <person name="Saif S."/>
            <person name="Shea T."/>
            <person name="Sisk P."/>
            <person name="Sykes S."/>
            <person name="Wortman J."/>
            <person name="Nusbaum C."/>
            <person name="Birren B."/>
        </authorList>
    </citation>
    <scope>NUCLEOTIDE SEQUENCE [LARGE SCALE GENOMIC DNA]</scope>
    <source>
        <strain evidence="4">ACHKN1017</strain>
    </source>
</reference>
<dbReference type="CDD" id="cd00104">
    <property type="entry name" value="KAZAL_FS"/>
    <property type="match status" value="1"/>
</dbReference>
<dbReference type="PROSITE" id="PS00282">
    <property type="entry name" value="KAZAL_1"/>
    <property type="match status" value="1"/>
</dbReference>
<sequence length="115" mass="13502">MCARFVATAIALLTCVHVLFACDLGYFPRELCCCSMHFRPVCGNNNRTYHNYCILRCMRITHNHTLEMAHRWECGTPEDERIERDKVYVPLVGHPPTIEPENDTEFHWENYANLE</sequence>